<organism evidence="2 3">
    <name type="scientific">Ophiocordyceps unilateralis</name>
    <name type="common">Zombie-ant fungus</name>
    <name type="synonym">Torrubia unilateralis</name>
    <dbReference type="NCBI Taxonomy" id="268505"/>
    <lineage>
        <taxon>Eukaryota</taxon>
        <taxon>Fungi</taxon>
        <taxon>Dikarya</taxon>
        <taxon>Ascomycota</taxon>
        <taxon>Pezizomycotina</taxon>
        <taxon>Sordariomycetes</taxon>
        <taxon>Hypocreomycetidae</taxon>
        <taxon>Hypocreales</taxon>
        <taxon>Ophiocordycipitaceae</taxon>
        <taxon>Ophiocordyceps</taxon>
    </lineage>
</organism>
<reference evidence="2 3" key="2">
    <citation type="journal article" date="2017" name="Sci. Rep.">
        <title>Ant-infecting Ophiocordyceps genomes reveal a high diversity of potential behavioral manipulation genes and a possible major role for enterotoxins.</title>
        <authorList>
            <person name="de Bekker C."/>
            <person name="Ohm R.A."/>
            <person name="Evans H.C."/>
            <person name="Brachmann A."/>
            <person name="Hughes D.P."/>
        </authorList>
    </citation>
    <scope>NUCLEOTIDE SEQUENCE [LARGE SCALE GENOMIC DNA]</scope>
    <source>
        <strain evidence="2 3">SC16a</strain>
    </source>
</reference>
<sequence>MLPSRATERPVFMTRILRCCSSLWDDMGKAPMINPTLDGRIDKTRYQRNSLQCAPCTPAGSCSRHSSPTLSVRSVAMTTNRRGGETDPDCQRANAHTYMAWKKGLYYPTPITDPAPSFGPRDRGLWAANGWGMPSLDHRRSEPSCRVRPGSFASAGRISFAEPQSKTSSRHCDSLRLVNGDRLARRRLSMQSGKNEGQTKKALYEEAS</sequence>
<accession>A0A2A9P570</accession>
<gene>
    <name evidence="2" type="ORF">XA68_17195</name>
</gene>
<feature type="compositionally biased region" description="Basic and acidic residues" evidence="1">
    <location>
        <begin position="197"/>
        <end position="208"/>
    </location>
</feature>
<reference evidence="2 3" key="1">
    <citation type="journal article" date="2015" name="BMC Genomics">
        <title>Gene expression during zombie ant biting behavior reflects the complexity underlying fungal parasitic behavioral manipulation.</title>
        <authorList>
            <person name="de Bekker C."/>
            <person name="Ohm R.A."/>
            <person name="Loreto R.G."/>
            <person name="Sebastian A."/>
            <person name="Albert I."/>
            <person name="Merrow M."/>
            <person name="Brachmann A."/>
            <person name="Hughes D.P."/>
        </authorList>
    </citation>
    <scope>NUCLEOTIDE SEQUENCE [LARGE SCALE GENOMIC DNA]</scope>
    <source>
        <strain evidence="2 3">SC16a</strain>
    </source>
</reference>
<feature type="region of interest" description="Disordered" evidence="1">
    <location>
        <begin position="187"/>
        <end position="208"/>
    </location>
</feature>
<comment type="caution">
    <text evidence="2">The sequence shown here is derived from an EMBL/GenBank/DDBJ whole genome shotgun (WGS) entry which is preliminary data.</text>
</comment>
<proteinExistence type="predicted"/>
<dbReference type="Proteomes" id="UP000037136">
    <property type="component" value="Unassembled WGS sequence"/>
</dbReference>
<evidence type="ECO:0000256" key="1">
    <source>
        <dbReference type="SAM" id="MobiDB-lite"/>
    </source>
</evidence>
<name>A0A2A9P570_OPHUN</name>
<dbReference type="EMBL" id="LAZP02000687">
    <property type="protein sequence ID" value="PFH56012.1"/>
    <property type="molecule type" value="Genomic_DNA"/>
</dbReference>
<dbReference type="AlphaFoldDB" id="A0A2A9P570"/>
<evidence type="ECO:0000313" key="2">
    <source>
        <dbReference type="EMBL" id="PFH56012.1"/>
    </source>
</evidence>
<protein>
    <submittedName>
        <fullName evidence="2">Uncharacterized protein</fullName>
    </submittedName>
</protein>
<keyword evidence="3" id="KW-1185">Reference proteome</keyword>
<evidence type="ECO:0000313" key="3">
    <source>
        <dbReference type="Proteomes" id="UP000037136"/>
    </source>
</evidence>